<dbReference type="PROSITE" id="PS01119">
    <property type="entry name" value="COPPER_FIST_1"/>
    <property type="match status" value="1"/>
</dbReference>
<evidence type="ECO:0000256" key="4">
    <source>
        <dbReference type="ARBA" id="ARBA00023008"/>
    </source>
</evidence>
<dbReference type="Proteomes" id="UP000239560">
    <property type="component" value="Unassembled WGS sequence"/>
</dbReference>
<dbReference type="Pfam" id="PF00649">
    <property type="entry name" value="Copper-fist"/>
    <property type="match status" value="1"/>
</dbReference>
<dbReference type="EMBL" id="LCTV02000005">
    <property type="protein sequence ID" value="PRQ75209.1"/>
    <property type="molecule type" value="Genomic_DNA"/>
</dbReference>
<name>A0A2T0AB52_RHOTO</name>
<evidence type="ECO:0000256" key="7">
    <source>
        <dbReference type="ARBA" id="ARBA00023242"/>
    </source>
</evidence>
<dbReference type="FunFam" id="3.90.430.10:FF:000001">
    <property type="entry name" value="Copper fist DNA-binding protein"/>
    <property type="match status" value="1"/>
</dbReference>
<dbReference type="PRINTS" id="PR00617">
    <property type="entry name" value="COPPERFIST"/>
</dbReference>
<evidence type="ECO:0000256" key="6">
    <source>
        <dbReference type="ARBA" id="ARBA00023163"/>
    </source>
</evidence>
<keyword evidence="4" id="KW-0186">Copper</keyword>
<evidence type="ECO:0000256" key="1">
    <source>
        <dbReference type="ARBA" id="ARBA00004123"/>
    </source>
</evidence>
<keyword evidence="2" id="KW-0479">Metal-binding</keyword>
<dbReference type="OrthoDB" id="5600085at2759"/>
<evidence type="ECO:0000256" key="2">
    <source>
        <dbReference type="ARBA" id="ARBA00022723"/>
    </source>
</evidence>
<keyword evidence="6" id="KW-0804">Transcription</keyword>
<dbReference type="InterPro" id="IPR001083">
    <property type="entry name" value="Cu_fist_DNA-bd_dom"/>
</dbReference>
<protein>
    <recommendedName>
        <fullName evidence="8">Copper-fist domain-containing protein</fullName>
    </recommendedName>
</protein>
<dbReference type="GO" id="GO:0000978">
    <property type="term" value="F:RNA polymerase II cis-regulatory region sequence-specific DNA binding"/>
    <property type="evidence" value="ECO:0007669"/>
    <property type="project" value="TreeGrafter"/>
</dbReference>
<dbReference type="PANTHER" id="PTHR28088">
    <property type="entry name" value="TRANSCRIPTIONAL ACTIVATOR HAA1-RELATED"/>
    <property type="match status" value="1"/>
</dbReference>
<dbReference type="InterPro" id="IPR036395">
    <property type="entry name" value="Cu_fist_DNA-bd_dom_sf"/>
</dbReference>
<dbReference type="SUPFAM" id="SSF57879">
    <property type="entry name" value="Zinc domain conserved in yeast copper-regulated transcription factors"/>
    <property type="match status" value="1"/>
</dbReference>
<keyword evidence="5" id="KW-0805">Transcription regulation</keyword>
<evidence type="ECO:0000313" key="10">
    <source>
        <dbReference type="Proteomes" id="UP000239560"/>
    </source>
</evidence>
<evidence type="ECO:0000256" key="5">
    <source>
        <dbReference type="ARBA" id="ARBA00023015"/>
    </source>
</evidence>
<sequence>MVLIDGVKYACQQCIKGHRSSKCTHTTRPLVEIKKKGRPTSQCAHCRELRKTKSVHARCDCAAREAEPEKQQAKVLPNGLVDAVNASSSSAPPLTATAPSGVTRLLNPCDCLRGGVCTCCTAVKKPTPKKLPGEEAAPPAASSSGGCCSTTATPSLDDYFTETLPVPPTLDSYGDIVVTPLPQPSTSTLPTLPLIPEAPPSDPYLPLSVLPPPPPSTQPLSDPLFLPTRTAGTFACFCGPTCACVGCAVHDPYSRKRPAEGGCGDGGGCRCGTGRGCEKEESKRARVDGASVMQERGGCCGKGKEKAAEEKSCCSGGGQTSKSCCGESAIRPAQTGSCCGSKQGSRTMTPAPPTFATSGIELPSLWTPSLADTSDFSSLVSPTPPTSDPLPSLRTLWPAILDLDAALSNGPTAPSALLDDTSTFSTSAQPPDKLQLTACSAMFLEEPLGDACEEEEGGCQCDATCGCKKSAAEEGEEERLAKLAASGAFG</sequence>
<comment type="caution">
    <text evidence="9">The sequence shown here is derived from an EMBL/GenBank/DDBJ whole genome shotgun (WGS) entry which is preliminary data.</text>
</comment>
<comment type="subcellular location">
    <subcellularLocation>
        <location evidence="1">Nucleus</location>
    </subcellularLocation>
</comment>
<dbReference type="InterPro" id="IPR051763">
    <property type="entry name" value="Copper_Homeo_Regul"/>
</dbReference>
<keyword evidence="7" id="KW-0539">Nucleus</keyword>
<keyword evidence="3" id="KW-0862">Zinc</keyword>
<reference evidence="9 10" key="1">
    <citation type="journal article" date="2018" name="Elife">
        <title>Functional genomics of lipid metabolism in the oleaginous yeast Rhodosporidium toruloides.</title>
        <authorList>
            <person name="Coradetti S.T."/>
            <person name="Pinel D."/>
            <person name="Geiselman G."/>
            <person name="Ito M."/>
            <person name="Mondo S."/>
            <person name="Reilly M.C."/>
            <person name="Cheng Y.F."/>
            <person name="Bauer S."/>
            <person name="Grigoriev I."/>
            <person name="Gladden J.M."/>
            <person name="Simmons B.A."/>
            <person name="Brem R."/>
            <person name="Arkin A.P."/>
            <person name="Skerker J.M."/>
        </authorList>
    </citation>
    <scope>NUCLEOTIDE SEQUENCE [LARGE SCALE GENOMIC DNA]</scope>
    <source>
        <strain evidence="9 10">NBRC 0880</strain>
    </source>
</reference>
<dbReference type="Gene3D" id="3.90.430.10">
    <property type="entry name" value="Copper fist DNA-binding domain"/>
    <property type="match status" value="1"/>
</dbReference>
<dbReference type="GO" id="GO:0000981">
    <property type="term" value="F:DNA-binding transcription factor activity, RNA polymerase II-specific"/>
    <property type="evidence" value="ECO:0007669"/>
    <property type="project" value="TreeGrafter"/>
</dbReference>
<dbReference type="AlphaFoldDB" id="A0A2T0AB52"/>
<feature type="domain" description="Copper-fist" evidence="8">
    <location>
        <begin position="1"/>
        <end position="40"/>
    </location>
</feature>
<evidence type="ECO:0000256" key="3">
    <source>
        <dbReference type="ARBA" id="ARBA00022833"/>
    </source>
</evidence>
<proteinExistence type="predicted"/>
<organism evidence="9 10">
    <name type="scientific">Rhodotorula toruloides</name>
    <name type="common">Yeast</name>
    <name type="synonym">Rhodosporidium toruloides</name>
    <dbReference type="NCBI Taxonomy" id="5286"/>
    <lineage>
        <taxon>Eukaryota</taxon>
        <taxon>Fungi</taxon>
        <taxon>Dikarya</taxon>
        <taxon>Basidiomycota</taxon>
        <taxon>Pucciniomycotina</taxon>
        <taxon>Microbotryomycetes</taxon>
        <taxon>Sporidiobolales</taxon>
        <taxon>Sporidiobolaceae</taxon>
        <taxon>Rhodotorula</taxon>
    </lineage>
</organism>
<dbReference type="SMART" id="SM00412">
    <property type="entry name" value="Cu_FIST"/>
    <property type="match status" value="1"/>
</dbReference>
<dbReference type="GO" id="GO:0006879">
    <property type="term" value="P:intracellular iron ion homeostasis"/>
    <property type="evidence" value="ECO:0007669"/>
    <property type="project" value="TreeGrafter"/>
</dbReference>
<dbReference type="PROSITE" id="PS50073">
    <property type="entry name" value="COPPER_FIST_2"/>
    <property type="match status" value="1"/>
</dbReference>
<accession>A0A2T0AB52</accession>
<dbReference type="GO" id="GO:0045944">
    <property type="term" value="P:positive regulation of transcription by RNA polymerase II"/>
    <property type="evidence" value="ECO:0007669"/>
    <property type="project" value="TreeGrafter"/>
</dbReference>
<dbReference type="GO" id="GO:0005507">
    <property type="term" value="F:copper ion binding"/>
    <property type="evidence" value="ECO:0007669"/>
    <property type="project" value="InterPro"/>
</dbReference>
<dbReference type="SMART" id="SM01090">
    <property type="entry name" value="Copper-fist"/>
    <property type="match status" value="1"/>
</dbReference>
<gene>
    <name evidence="9" type="ORF">AAT19DRAFT_14231</name>
</gene>
<dbReference type="GO" id="GO:0005634">
    <property type="term" value="C:nucleus"/>
    <property type="evidence" value="ECO:0007669"/>
    <property type="project" value="UniProtKB-SubCell"/>
</dbReference>
<dbReference type="PANTHER" id="PTHR28088:SF5">
    <property type="entry name" value="TRANSCRIPTIONAL ACTIVATOR HAA1-RELATED"/>
    <property type="match status" value="1"/>
</dbReference>
<dbReference type="GO" id="GO:0006878">
    <property type="term" value="P:intracellular copper ion homeostasis"/>
    <property type="evidence" value="ECO:0007669"/>
    <property type="project" value="TreeGrafter"/>
</dbReference>
<evidence type="ECO:0000259" key="8">
    <source>
        <dbReference type="PROSITE" id="PS50073"/>
    </source>
</evidence>
<evidence type="ECO:0000313" key="9">
    <source>
        <dbReference type="EMBL" id="PRQ75209.1"/>
    </source>
</evidence>